<feature type="domain" description="GST C-terminal" evidence="2">
    <location>
        <begin position="84"/>
        <end position="211"/>
    </location>
</feature>
<organism evidence="3">
    <name type="scientific">Caulobacter sp. 602-2</name>
    <dbReference type="NCBI Taxonomy" id="2710887"/>
    <lineage>
        <taxon>Bacteria</taxon>
        <taxon>Pseudomonadati</taxon>
        <taxon>Pseudomonadota</taxon>
        <taxon>Alphaproteobacteria</taxon>
        <taxon>Caulobacterales</taxon>
        <taxon>Caulobacteraceae</taxon>
        <taxon>Caulobacter</taxon>
    </lineage>
</organism>
<dbReference type="CDD" id="cd00299">
    <property type="entry name" value="GST_C_family"/>
    <property type="match status" value="1"/>
</dbReference>
<evidence type="ECO:0000259" key="2">
    <source>
        <dbReference type="PROSITE" id="PS50405"/>
    </source>
</evidence>
<dbReference type="Gene3D" id="1.20.1050.10">
    <property type="match status" value="1"/>
</dbReference>
<feature type="domain" description="GST N-terminal" evidence="1">
    <location>
        <begin position="1"/>
        <end position="78"/>
    </location>
</feature>
<evidence type="ECO:0000313" key="3">
    <source>
        <dbReference type="EMBL" id="NGM51704.1"/>
    </source>
</evidence>
<dbReference type="InterPro" id="IPR036249">
    <property type="entry name" value="Thioredoxin-like_sf"/>
</dbReference>
<dbReference type="SUPFAM" id="SSF47616">
    <property type="entry name" value="GST C-terminal domain-like"/>
    <property type="match status" value="1"/>
</dbReference>
<dbReference type="PROSITE" id="PS50405">
    <property type="entry name" value="GST_CTER"/>
    <property type="match status" value="1"/>
</dbReference>
<protein>
    <submittedName>
        <fullName evidence="3">Glutathione S-transferase family protein</fullName>
    </submittedName>
</protein>
<dbReference type="PANTHER" id="PTHR43968">
    <property type="match status" value="1"/>
</dbReference>
<dbReference type="InterPro" id="IPR036282">
    <property type="entry name" value="Glutathione-S-Trfase_C_sf"/>
</dbReference>
<dbReference type="GO" id="GO:0016740">
    <property type="term" value="F:transferase activity"/>
    <property type="evidence" value="ECO:0007669"/>
    <property type="project" value="UniProtKB-KW"/>
</dbReference>
<dbReference type="InterPro" id="IPR010987">
    <property type="entry name" value="Glutathione-S-Trfase_C-like"/>
</dbReference>
<dbReference type="Pfam" id="PF13410">
    <property type="entry name" value="GST_C_2"/>
    <property type="match status" value="1"/>
</dbReference>
<dbReference type="CDD" id="cd00570">
    <property type="entry name" value="GST_N_family"/>
    <property type="match status" value="1"/>
</dbReference>
<dbReference type="SUPFAM" id="SSF52833">
    <property type="entry name" value="Thioredoxin-like"/>
    <property type="match status" value="1"/>
</dbReference>
<dbReference type="PROSITE" id="PS50404">
    <property type="entry name" value="GST_NTER"/>
    <property type="match status" value="1"/>
</dbReference>
<dbReference type="EMBL" id="JAAKGT010000011">
    <property type="protein sequence ID" value="NGM51704.1"/>
    <property type="molecule type" value="Genomic_DNA"/>
</dbReference>
<proteinExistence type="predicted"/>
<reference evidence="3" key="1">
    <citation type="submission" date="2020-02" db="EMBL/GenBank/DDBJ databases">
        <authorList>
            <person name="Gao J."/>
            <person name="Sun J."/>
        </authorList>
    </citation>
    <scope>NUCLEOTIDE SEQUENCE</scope>
    <source>
        <strain evidence="3">602-2</strain>
    </source>
</reference>
<dbReference type="Gene3D" id="3.40.30.10">
    <property type="entry name" value="Glutaredoxin"/>
    <property type="match status" value="1"/>
</dbReference>
<keyword evidence="3" id="KW-0808">Transferase</keyword>
<dbReference type="SFLD" id="SFLDS00019">
    <property type="entry name" value="Glutathione_Transferase_(cytos"/>
    <property type="match status" value="1"/>
</dbReference>
<name>A0A6G4R2A2_9CAUL</name>
<dbReference type="SFLD" id="SFLDG00358">
    <property type="entry name" value="Main_(cytGST)"/>
    <property type="match status" value="1"/>
</dbReference>
<sequence>MDLISLPVSPFAARVRIAIYAKDLPIGVVPPPAGWRESRHFRDLSPTGRIPVLLDERGPIWESAVLLEYLEERFPHAQPLLPADVFDRATARLLVRHVDLYLMPPMVLLAQPRNDEGVARRAVEELLSGVAMLDGLLNGAGYAVGDQLTIADCALAPALFALGVTAERLGMDLIEPGSAVDAYARLSRRDPHVGRVIGEMEQGLRLLVRVD</sequence>
<accession>A0A6G4R2A2</accession>
<dbReference type="InterPro" id="IPR050983">
    <property type="entry name" value="GST_Omega/HSP26"/>
</dbReference>
<dbReference type="Pfam" id="PF13417">
    <property type="entry name" value="GST_N_3"/>
    <property type="match status" value="1"/>
</dbReference>
<evidence type="ECO:0000259" key="1">
    <source>
        <dbReference type="PROSITE" id="PS50404"/>
    </source>
</evidence>
<dbReference type="PANTHER" id="PTHR43968:SF6">
    <property type="entry name" value="GLUTATHIONE S-TRANSFERASE OMEGA"/>
    <property type="match status" value="1"/>
</dbReference>
<gene>
    <name evidence="3" type="ORF">G5B46_18995</name>
</gene>
<dbReference type="InterPro" id="IPR040079">
    <property type="entry name" value="Glutathione_S-Trfase"/>
</dbReference>
<dbReference type="GO" id="GO:0005737">
    <property type="term" value="C:cytoplasm"/>
    <property type="evidence" value="ECO:0007669"/>
    <property type="project" value="TreeGrafter"/>
</dbReference>
<comment type="caution">
    <text evidence="3">The sequence shown here is derived from an EMBL/GenBank/DDBJ whole genome shotgun (WGS) entry which is preliminary data.</text>
</comment>
<dbReference type="RefSeq" id="WP_165261446.1">
    <property type="nucleotide sequence ID" value="NZ_JAAKGT010000011.1"/>
</dbReference>
<dbReference type="InterPro" id="IPR004045">
    <property type="entry name" value="Glutathione_S-Trfase_N"/>
</dbReference>
<dbReference type="AlphaFoldDB" id="A0A6G4R2A2"/>